<evidence type="ECO:0000313" key="1">
    <source>
        <dbReference type="EMBL" id="EFX71729.1"/>
    </source>
</evidence>
<dbReference type="EMBL" id="GL732607">
    <property type="protein sequence ID" value="EFX71729.1"/>
    <property type="molecule type" value="Genomic_DNA"/>
</dbReference>
<reference evidence="1 2" key="1">
    <citation type="journal article" date="2011" name="Science">
        <title>The ecoresponsive genome of Daphnia pulex.</title>
        <authorList>
            <person name="Colbourne J.K."/>
            <person name="Pfrender M.E."/>
            <person name="Gilbert D."/>
            <person name="Thomas W.K."/>
            <person name="Tucker A."/>
            <person name="Oakley T.H."/>
            <person name="Tokishita S."/>
            <person name="Aerts A."/>
            <person name="Arnold G.J."/>
            <person name="Basu M.K."/>
            <person name="Bauer D.J."/>
            <person name="Caceres C.E."/>
            <person name="Carmel L."/>
            <person name="Casola C."/>
            <person name="Choi J.H."/>
            <person name="Detter J.C."/>
            <person name="Dong Q."/>
            <person name="Dusheyko S."/>
            <person name="Eads B.D."/>
            <person name="Frohlich T."/>
            <person name="Geiler-Samerotte K.A."/>
            <person name="Gerlach D."/>
            <person name="Hatcher P."/>
            <person name="Jogdeo S."/>
            <person name="Krijgsveld J."/>
            <person name="Kriventseva E.V."/>
            <person name="Kultz D."/>
            <person name="Laforsch C."/>
            <person name="Lindquist E."/>
            <person name="Lopez J."/>
            <person name="Manak J.R."/>
            <person name="Muller J."/>
            <person name="Pangilinan J."/>
            <person name="Patwardhan R.P."/>
            <person name="Pitluck S."/>
            <person name="Pritham E.J."/>
            <person name="Rechtsteiner A."/>
            <person name="Rho M."/>
            <person name="Rogozin I.B."/>
            <person name="Sakarya O."/>
            <person name="Salamov A."/>
            <person name="Schaack S."/>
            <person name="Shapiro H."/>
            <person name="Shiga Y."/>
            <person name="Skalitzky C."/>
            <person name="Smith Z."/>
            <person name="Souvorov A."/>
            <person name="Sung W."/>
            <person name="Tang Z."/>
            <person name="Tsuchiya D."/>
            <person name="Tu H."/>
            <person name="Vos H."/>
            <person name="Wang M."/>
            <person name="Wolf Y.I."/>
            <person name="Yamagata H."/>
            <person name="Yamada T."/>
            <person name="Ye Y."/>
            <person name="Shaw J.R."/>
            <person name="Andrews J."/>
            <person name="Crease T.J."/>
            <person name="Tang H."/>
            <person name="Lucas S.M."/>
            <person name="Robertson H.M."/>
            <person name="Bork P."/>
            <person name="Koonin E.V."/>
            <person name="Zdobnov E.M."/>
            <person name="Grigoriev I.V."/>
            <person name="Lynch M."/>
            <person name="Boore J.L."/>
        </authorList>
    </citation>
    <scope>NUCLEOTIDE SEQUENCE [LARGE SCALE GENOMIC DNA]</scope>
</reference>
<keyword evidence="2" id="KW-1185">Reference proteome</keyword>
<proteinExistence type="predicted"/>
<organism evidence="1 2">
    <name type="scientific">Daphnia pulex</name>
    <name type="common">Water flea</name>
    <dbReference type="NCBI Taxonomy" id="6669"/>
    <lineage>
        <taxon>Eukaryota</taxon>
        <taxon>Metazoa</taxon>
        <taxon>Ecdysozoa</taxon>
        <taxon>Arthropoda</taxon>
        <taxon>Crustacea</taxon>
        <taxon>Branchiopoda</taxon>
        <taxon>Diplostraca</taxon>
        <taxon>Cladocera</taxon>
        <taxon>Anomopoda</taxon>
        <taxon>Daphniidae</taxon>
        <taxon>Daphnia</taxon>
    </lineage>
</organism>
<evidence type="ECO:0000313" key="2">
    <source>
        <dbReference type="Proteomes" id="UP000000305"/>
    </source>
</evidence>
<protein>
    <submittedName>
        <fullName evidence="1">Uncharacterized protein</fullName>
    </submittedName>
</protein>
<gene>
    <name evidence="1" type="ORF">DAPPUDRAFT_308740</name>
</gene>
<dbReference type="InParanoid" id="E9H953"/>
<name>E9H953_DAPPU</name>
<dbReference type="HOGENOM" id="CLU_2500198_0_0_1"/>
<sequence length="86" mass="9855">MYMGTWHFQCFDLSICIPFAAGAFRVPVYVFFSKFFSYTATTSASCMSVYSAKFKSNERQNHDAEHLGCNVKNIKRSPIIIIIKKN</sequence>
<dbReference type="KEGG" id="dpx:DAPPUDRAFT_308740"/>
<dbReference type="AlphaFoldDB" id="E9H953"/>
<dbReference type="Proteomes" id="UP000000305">
    <property type="component" value="Unassembled WGS sequence"/>
</dbReference>
<accession>E9H953</accession>